<dbReference type="InterPro" id="IPR002745">
    <property type="entry name" value="Ptrans_KptA/Tpt1"/>
</dbReference>
<dbReference type="SUPFAM" id="SSF55811">
    <property type="entry name" value="Nudix"/>
    <property type="match status" value="1"/>
</dbReference>
<dbReference type="PROSITE" id="PS51462">
    <property type="entry name" value="NUDIX"/>
    <property type="match status" value="1"/>
</dbReference>
<dbReference type="Gene3D" id="1.10.10.970">
    <property type="entry name" value="RNA 2'-phosphotransferase, Tpt1/KptA family, N-terminal domain"/>
    <property type="match status" value="1"/>
</dbReference>
<protein>
    <recommendedName>
        <fullName evidence="5">Nudix hydrolase domain-containing protein</fullName>
    </recommendedName>
</protein>
<dbReference type="PROSITE" id="PS00893">
    <property type="entry name" value="NUDIX_BOX"/>
    <property type="match status" value="1"/>
</dbReference>
<dbReference type="GO" id="GO:0000215">
    <property type="term" value="F:tRNA 2'-phosphotransferase activity"/>
    <property type="evidence" value="ECO:0007669"/>
    <property type="project" value="TreeGrafter"/>
</dbReference>
<feature type="domain" description="Nudix hydrolase" evidence="5">
    <location>
        <begin position="11"/>
        <end position="140"/>
    </location>
</feature>
<evidence type="ECO:0000256" key="4">
    <source>
        <dbReference type="ARBA" id="ARBA00023027"/>
    </source>
</evidence>
<dbReference type="EMBL" id="MN739746">
    <property type="protein sequence ID" value="QHT24600.1"/>
    <property type="molecule type" value="Genomic_DNA"/>
</dbReference>
<evidence type="ECO:0000313" key="6">
    <source>
        <dbReference type="EMBL" id="QHT24600.1"/>
    </source>
</evidence>
<comment type="similarity">
    <text evidence="1">Belongs to the KptA/TPT1 family.</text>
</comment>
<dbReference type="GO" id="GO:0006388">
    <property type="term" value="P:tRNA splicing, via endonucleolytic cleavage and ligation"/>
    <property type="evidence" value="ECO:0007669"/>
    <property type="project" value="TreeGrafter"/>
</dbReference>
<evidence type="ECO:0000256" key="2">
    <source>
        <dbReference type="ARBA" id="ARBA00022679"/>
    </source>
</evidence>
<organism evidence="6">
    <name type="scientific">viral metagenome</name>
    <dbReference type="NCBI Taxonomy" id="1070528"/>
    <lineage>
        <taxon>unclassified sequences</taxon>
        <taxon>metagenomes</taxon>
        <taxon>organismal metagenomes</taxon>
    </lineage>
</organism>
<sequence length="368" mass="42144">MSSEKMSLDQKVYNCAGVVLFNKDFTKIILVETEAGHYSFPKGKRDKNESIVKTAIRETEEETGIKSDQYLLSNFVLSEFKKPDSKTPSVLYFIGQLLENVETFIFDKGELKNVKWFPVKDALEIDDSHFKNQRKEVLSAAISEINKNDFRLYSLAEIEDSLKPKKKPLTDQELESRRLDGFSKLLSWILRHGIHEMGLTMNEEGYVSVDALLQLEKLSNLSLDDLIKVVDNNKKQRFKLIKGSDSKLFIRANQGHSANIGNQLNDDKMMKKISLCDNIFDGYHGTSLENWELIKSSGLKPCERKHCHLSKSYLKDKDTVISGIRDHSQVIIKVDIKRGLENGMTFYVSDNDVILVEFVPPELLTRIK</sequence>
<dbReference type="PANTHER" id="PTHR12684:SF2">
    <property type="entry name" value="TRNA 2'-PHOSPHOTRANSFERASE 1"/>
    <property type="match status" value="1"/>
</dbReference>
<keyword evidence="3" id="KW-0378">Hydrolase</keyword>
<evidence type="ECO:0000256" key="3">
    <source>
        <dbReference type="ARBA" id="ARBA00022801"/>
    </source>
</evidence>
<dbReference type="GO" id="GO:0016787">
    <property type="term" value="F:hydrolase activity"/>
    <property type="evidence" value="ECO:0007669"/>
    <property type="project" value="UniProtKB-KW"/>
</dbReference>
<name>A0A6C0E7Q8_9ZZZZ</name>
<evidence type="ECO:0000256" key="1">
    <source>
        <dbReference type="ARBA" id="ARBA00009836"/>
    </source>
</evidence>
<dbReference type="Pfam" id="PF00293">
    <property type="entry name" value="NUDIX"/>
    <property type="match status" value="1"/>
</dbReference>
<dbReference type="InterPro" id="IPR015797">
    <property type="entry name" value="NUDIX_hydrolase-like_dom_sf"/>
</dbReference>
<dbReference type="PANTHER" id="PTHR12684">
    <property type="entry name" value="PUTATIVE PHOSPHOTRANSFERASE"/>
    <property type="match status" value="1"/>
</dbReference>
<dbReference type="InterPro" id="IPR000086">
    <property type="entry name" value="NUDIX_hydrolase_dom"/>
</dbReference>
<dbReference type="AlphaFoldDB" id="A0A6C0E7Q8"/>
<dbReference type="SUPFAM" id="SSF56399">
    <property type="entry name" value="ADP-ribosylation"/>
    <property type="match status" value="1"/>
</dbReference>
<reference evidence="6" key="1">
    <citation type="journal article" date="2020" name="Nature">
        <title>Giant virus diversity and host interactions through global metagenomics.</title>
        <authorList>
            <person name="Schulz F."/>
            <person name="Roux S."/>
            <person name="Paez-Espino D."/>
            <person name="Jungbluth S."/>
            <person name="Walsh D.A."/>
            <person name="Denef V.J."/>
            <person name="McMahon K.D."/>
            <person name="Konstantinidis K.T."/>
            <person name="Eloe-Fadrosh E.A."/>
            <person name="Kyrpides N.C."/>
            <person name="Woyke T."/>
        </authorList>
    </citation>
    <scope>NUCLEOTIDE SEQUENCE</scope>
    <source>
        <strain evidence="6">GVMAG-M-3300023179-150</strain>
    </source>
</reference>
<dbReference type="InterPro" id="IPR020084">
    <property type="entry name" value="NUDIX_hydrolase_CS"/>
</dbReference>
<keyword evidence="4" id="KW-0520">NAD</keyword>
<dbReference type="Pfam" id="PF01885">
    <property type="entry name" value="PTS_2-RNA"/>
    <property type="match status" value="1"/>
</dbReference>
<accession>A0A6C0E7Q8</accession>
<dbReference type="InterPro" id="IPR042080">
    <property type="entry name" value="RNA_2'-PTrans_N"/>
</dbReference>
<proteinExistence type="inferred from homology"/>
<dbReference type="Gene3D" id="3.20.170.30">
    <property type="match status" value="1"/>
</dbReference>
<evidence type="ECO:0000259" key="5">
    <source>
        <dbReference type="PROSITE" id="PS51462"/>
    </source>
</evidence>
<keyword evidence="2" id="KW-0808">Transferase</keyword>
<dbReference type="InterPro" id="IPR042081">
    <property type="entry name" value="RNA_2'-PTrans_C"/>
</dbReference>
<dbReference type="Gene3D" id="3.90.79.10">
    <property type="entry name" value="Nucleoside Triphosphate Pyrophosphohydrolase"/>
    <property type="match status" value="1"/>
</dbReference>